<keyword evidence="7" id="KW-0472">Membrane</keyword>
<evidence type="ECO:0000313" key="9">
    <source>
        <dbReference type="EMBL" id="KAG0688214.1"/>
    </source>
</evidence>
<dbReference type="OrthoDB" id="5976022at2759"/>
<dbReference type="PROSITE" id="PS51421">
    <property type="entry name" value="RAS"/>
    <property type="match status" value="1"/>
</dbReference>
<evidence type="ECO:0000313" key="10">
    <source>
        <dbReference type="Proteomes" id="UP000697127"/>
    </source>
</evidence>
<organism evidence="9 10">
    <name type="scientific">Pichia californica</name>
    <dbReference type="NCBI Taxonomy" id="460514"/>
    <lineage>
        <taxon>Eukaryota</taxon>
        <taxon>Fungi</taxon>
        <taxon>Dikarya</taxon>
        <taxon>Ascomycota</taxon>
        <taxon>Saccharomycotina</taxon>
        <taxon>Pichiomycetes</taxon>
        <taxon>Pichiales</taxon>
        <taxon>Pichiaceae</taxon>
        <taxon>Pichia</taxon>
    </lineage>
</organism>
<comment type="subcellular location">
    <subcellularLocation>
        <location evidence="1">Cell membrane</location>
    </subcellularLocation>
</comment>
<dbReference type="Gene3D" id="3.40.50.300">
    <property type="entry name" value="P-loop containing nucleotide triphosphate hydrolases"/>
    <property type="match status" value="1"/>
</dbReference>
<protein>
    <recommendedName>
        <fullName evidence="2">small monomeric GTPase</fullName>
        <ecNumber evidence="2">3.6.5.2</ecNumber>
    </recommendedName>
</protein>
<comment type="caution">
    <text evidence="9">The sequence shown here is derived from an EMBL/GenBank/DDBJ whole genome shotgun (WGS) entry which is preliminary data.</text>
</comment>
<dbReference type="GO" id="GO:0007165">
    <property type="term" value="P:signal transduction"/>
    <property type="evidence" value="ECO:0007669"/>
    <property type="project" value="InterPro"/>
</dbReference>
<dbReference type="InterPro" id="IPR005225">
    <property type="entry name" value="Small_GTP-bd"/>
</dbReference>
<dbReference type="InterPro" id="IPR001806">
    <property type="entry name" value="Small_GTPase"/>
</dbReference>
<feature type="compositionally biased region" description="Low complexity" evidence="8">
    <location>
        <begin position="217"/>
        <end position="293"/>
    </location>
</feature>
<keyword evidence="6" id="KW-0342">GTP-binding</keyword>
<dbReference type="EC" id="3.6.5.2" evidence="2"/>
<dbReference type="Proteomes" id="UP000697127">
    <property type="component" value="Unassembled WGS sequence"/>
</dbReference>
<evidence type="ECO:0000256" key="3">
    <source>
        <dbReference type="ARBA" id="ARBA00022475"/>
    </source>
</evidence>
<evidence type="ECO:0000256" key="2">
    <source>
        <dbReference type="ARBA" id="ARBA00011984"/>
    </source>
</evidence>
<keyword evidence="3" id="KW-1003">Cell membrane</keyword>
<sequence>MSFNNSAVTNTAAPPSQEFRLVVVGPPVVGKSALTIRLTQSEFANEYDPTIEDSYRYYCTIDGIPASLDILDTAGQEEYSSMRDLYMKTGEGFLLVFSLTDRHTFEEISTFYNQIIRVKGETVQFVPIMLIGNKNDLIDERQVSYEEAVQLAKRFDCAYIETSAKTGMNVNNAFHGLVKMVMHNSVLGVGLENTIYPNEDDERQARLLRIEEEKKAAANNSSSNNINSNNQIKNSNLSNNQINSKSNSNNRSDNQGNTTNQSIKNNTNNNNSNTNNINTNSNNIEETSQSNQQRSNSKPQPSSTKKDSGSGGCCTIM</sequence>
<accession>A0A9P6WJZ1</accession>
<keyword evidence="5" id="KW-0378">Hydrolase</keyword>
<dbReference type="SUPFAM" id="SSF52540">
    <property type="entry name" value="P-loop containing nucleoside triphosphate hydrolases"/>
    <property type="match status" value="1"/>
</dbReference>
<keyword evidence="10" id="KW-1185">Reference proteome</keyword>
<dbReference type="PRINTS" id="PR00449">
    <property type="entry name" value="RASTRNSFRMNG"/>
</dbReference>
<dbReference type="PROSITE" id="PS51420">
    <property type="entry name" value="RHO"/>
    <property type="match status" value="1"/>
</dbReference>
<keyword evidence="4" id="KW-0547">Nucleotide-binding</keyword>
<dbReference type="GO" id="GO:0005886">
    <property type="term" value="C:plasma membrane"/>
    <property type="evidence" value="ECO:0007669"/>
    <property type="project" value="UniProtKB-SubCell"/>
</dbReference>
<dbReference type="PANTHER" id="PTHR24070">
    <property type="entry name" value="RAS, DI-RAS, AND RHEB FAMILY MEMBERS OF SMALL GTPASE SUPERFAMILY"/>
    <property type="match status" value="1"/>
</dbReference>
<dbReference type="SMART" id="SM00174">
    <property type="entry name" value="RHO"/>
    <property type="match status" value="1"/>
</dbReference>
<evidence type="ECO:0000256" key="8">
    <source>
        <dbReference type="SAM" id="MobiDB-lite"/>
    </source>
</evidence>
<dbReference type="SMART" id="SM00176">
    <property type="entry name" value="RAN"/>
    <property type="match status" value="1"/>
</dbReference>
<dbReference type="InterPro" id="IPR020849">
    <property type="entry name" value="Small_GTPase_Ras-type"/>
</dbReference>
<dbReference type="CDD" id="cd00876">
    <property type="entry name" value="Ras"/>
    <property type="match status" value="1"/>
</dbReference>
<feature type="region of interest" description="Disordered" evidence="8">
    <location>
        <begin position="216"/>
        <end position="317"/>
    </location>
</feature>
<dbReference type="GO" id="GO:0005525">
    <property type="term" value="F:GTP binding"/>
    <property type="evidence" value="ECO:0007669"/>
    <property type="project" value="UniProtKB-KW"/>
</dbReference>
<name>A0A9P6WJZ1_9ASCO</name>
<reference evidence="9" key="1">
    <citation type="submission" date="2020-11" db="EMBL/GenBank/DDBJ databases">
        <title>Kefir isolates.</title>
        <authorList>
            <person name="Marcisauskas S."/>
            <person name="Kim Y."/>
            <person name="Blasche S."/>
        </authorList>
    </citation>
    <scope>NUCLEOTIDE SEQUENCE</scope>
    <source>
        <strain evidence="9">Olga-1</strain>
    </source>
</reference>
<dbReference type="EMBL" id="PUHW01000171">
    <property type="protein sequence ID" value="KAG0688214.1"/>
    <property type="molecule type" value="Genomic_DNA"/>
</dbReference>
<dbReference type="PROSITE" id="PS51419">
    <property type="entry name" value="RAB"/>
    <property type="match status" value="1"/>
</dbReference>
<gene>
    <name evidence="9" type="primary">RAS1</name>
    <name evidence="9" type="ORF">C6P40_001266</name>
</gene>
<evidence type="ECO:0000256" key="7">
    <source>
        <dbReference type="ARBA" id="ARBA00023136"/>
    </source>
</evidence>
<feature type="compositionally biased region" description="Polar residues" evidence="8">
    <location>
        <begin position="294"/>
        <end position="303"/>
    </location>
</feature>
<dbReference type="InterPro" id="IPR027417">
    <property type="entry name" value="P-loop_NTPase"/>
</dbReference>
<evidence type="ECO:0000256" key="5">
    <source>
        <dbReference type="ARBA" id="ARBA00022801"/>
    </source>
</evidence>
<dbReference type="GO" id="GO:0003925">
    <property type="term" value="F:G protein activity"/>
    <property type="evidence" value="ECO:0007669"/>
    <property type="project" value="UniProtKB-EC"/>
</dbReference>
<evidence type="ECO:0000256" key="4">
    <source>
        <dbReference type="ARBA" id="ARBA00022741"/>
    </source>
</evidence>
<evidence type="ECO:0000256" key="1">
    <source>
        <dbReference type="ARBA" id="ARBA00004236"/>
    </source>
</evidence>
<dbReference type="FunFam" id="3.40.50.300:FF:000343">
    <property type="entry name" value="Ras family gtpase"/>
    <property type="match status" value="1"/>
</dbReference>
<dbReference type="Pfam" id="PF00071">
    <property type="entry name" value="Ras"/>
    <property type="match status" value="1"/>
</dbReference>
<proteinExistence type="predicted"/>
<dbReference type="SMART" id="SM00175">
    <property type="entry name" value="RAB"/>
    <property type="match status" value="1"/>
</dbReference>
<dbReference type="NCBIfam" id="TIGR00231">
    <property type="entry name" value="small_GTP"/>
    <property type="match status" value="1"/>
</dbReference>
<dbReference type="SMART" id="SM00173">
    <property type="entry name" value="RAS"/>
    <property type="match status" value="1"/>
</dbReference>
<dbReference type="AlphaFoldDB" id="A0A9P6WJZ1"/>
<evidence type="ECO:0000256" key="6">
    <source>
        <dbReference type="ARBA" id="ARBA00023134"/>
    </source>
</evidence>